<dbReference type="Gene3D" id="3.60.15.10">
    <property type="entry name" value="Ribonuclease Z/Hydroxyacylglutathione hydrolase-like"/>
    <property type="match status" value="1"/>
</dbReference>
<dbReference type="EMBL" id="LAZR01022054">
    <property type="protein sequence ID" value="KKL83195.1"/>
    <property type="molecule type" value="Genomic_DNA"/>
</dbReference>
<dbReference type="AlphaFoldDB" id="A0A0F9HNC0"/>
<proteinExistence type="predicted"/>
<comment type="caution">
    <text evidence="2">The sequence shown here is derived from an EMBL/GenBank/DDBJ whole genome shotgun (WGS) entry which is preliminary data.</text>
</comment>
<evidence type="ECO:0000259" key="1">
    <source>
        <dbReference type="SMART" id="SM00849"/>
    </source>
</evidence>
<reference evidence="2" key="1">
    <citation type="journal article" date="2015" name="Nature">
        <title>Complex archaea that bridge the gap between prokaryotes and eukaryotes.</title>
        <authorList>
            <person name="Spang A."/>
            <person name="Saw J.H."/>
            <person name="Jorgensen S.L."/>
            <person name="Zaremba-Niedzwiedzka K."/>
            <person name="Martijn J."/>
            <person name="Lind A.E."/>
            <person name="van Eijk R."/>
            <person name="Schleper C."/>
            <person name="Guy L."/>
            <person name="Ettema T.J."/>
        </authorList>
    </citation>
    <scope>NUCLEOTIDE SEQUENCE</scope>
</reference>
<dbReference type="InterPro" id="IPR036866">
    <property type="entry name" value="RibonucZ/Hydroxyglut_hydro"/>
</dbReference>
<organism evidence="2">
    <name type="scientific">marine sediment metagenome</name>
    <dbReference type="NCBI Taxonomy" id="412755"/>
    <lineage>
        <taxon>unclassified sequences</taxon>
        <taxon>metagenomes</taxon>
        <taxon>ecological metagenomes</taxon>
    </lineage>
</organism>
<dbReference type="PANTHER" id="PTHR42663">
    <property type="entry name" value="HYDROLASE C777.06C-RELATED-RELATED"/>
    <property type="match status" value="1"/>
</dbReference>
<dbReference type="InterPro" id="IPR001279">
    <property type="entry name" value="Metallo-B-lactamas"/>
</dbReference>
<dbReference type="SUPFAM" id="SSF56281">
    <property type="entry name" value="Metallo-hydrolase/oxidoreductase"/>
    <property type="match status" value="1"/>
</dbReference>
<protein>
    <recommendedName>
        <fullName evidence="1">Metallo-beta-lactamase domain-containing protein</fullName>
    </recommendedName>
</protein>
<gene>
    <name evidence="2" type="ORF">LCGC14_1977190</name>
</gene>
<accession>A0A0F9HNC0</accession>
<sequence length="257" mass="30306">MAKVTFLGTGASTAVPVINCRCKTCLSDSKYNKRLRPSVLIEKNRKKILIDVGPDIRMQAVRYKIKKIDVLILTHAHFDHIAGLDDLRIFNRIQKKPIRCYLLKETFKEIKVKFDHFFKRNLKHHTQGAKFDFHVLDSKRKAFRFDDMSFEYFSYFQDSKKVLGVRVDNFAYITDIKKYDEKIFKQLTNLDVLVLSALRHKKSDVHFNIKEALEFIKIVKPKKAYLTHLGHEIEYFKDSKKLLKNVFLAYDGLEIKL</sequence>
<dbReference type="Pfam" id="PF12706">
    <property type="entry name" value="Lactamase_B_2"/>
    <property type="match status" value="1"/>
</dbReference>
<name>A0A0F9HNC0_9ZZZZ</name>
<evidence type="ECO:0000313" key="2">
    <source>
        <dbReference type="EMBL" id="KKL83195.1"/>
    </source>
</evidence>
<dbReference type="SMART" id="SM00849">
    <property type="entry name" value="Lactamase_B"/>
    <property type="match status" value="1"/>
</dbReference>
<dbReference type="PANTHER" id="PTHR42663:SF6">
    <property type="entry name" value="HYDROLASE C777.06C-RELATED"/>
    <property type="match status" value="1"/>
</dbReference>
<feature type="domain" description="Metallo-beta-lactamase" evidence="1">
    <location>
        <begin position="35"/>
        <end position="228"/>
    </location>
</feature>
<dbReference type="CDD" id="cd16279">
    <property type="entry name" value="metallo-hydrolase-like_MBL-fold"/>
    <property type="match status" value="1"/>
</dbReference>